<dbReference type="PANTHER" id="PTHR43646:SF3">
    <property type="entry name" value="SLR1566 PROTEIN"/>
    <property type="match status" value="1"/>
</dbReference>
<organism evidence="2 3">
    <name type="scientific">Rhodopila globiformis</name>
    <name type="common">Rhodopseudomonas globiformis</name>
    <dbReference type="NCBI Taxonomy" id="1071"/>
    <lineage>
        <taxon>Bacteria</taxon>
        <taxon>Pseudomonadati</taxon>
        <taxon>Pseudomonadota</taxon>
        <taxon>Alphaproteobacteria</taxon>
        <taxon>Acetobacterales</taxon>
        <taxon>Acetobacteraceae</taxon>
        <taxon>Rhodopila</taxon>
    </lineage>
</organism>
<dbReference type="OrthoDB" id="114108at2"/>
<dbReference type="EMBL" id="NHRY01000236">
    <property type="protein sequence ID" value="PPQ28894.1"/>
    <property type="molecule type" value="Genomic_DNA"/>
</dbReference>
<comment type="caution">
    <text evidence="2">The sequence shown here is derived from an EMBL/GenBank/DDBJ whole genome shotgun (WGS) entry which is preliminary data.</text>
</comment>
<evidence type="ECO:0000259" key="1">
    <source>
        <dbReference type="Pfam" id="PF00535"/>
    </source>
</evidence>
<accession>A0A2S6N2P7</accession>
<dbReference type="SUPFAM" id="SSF53448">
    <property type="entry name" value="Nucleotide-diphospho-sugar transferases"/>
    <property type="match status" value="1"/>
</dbReference>
<dbReference type="Pfam" id="PF00535">
    <property type="entry name" value="Glycos_transf_2"/>
    <property type="match status" value="1"/>
</dbReference>
<dbReference type="Gene3D" id="3.90.550.10">
    <property type="entry name" value="Spore Coat Polysaccharide Biosynthesis Protein SpsA, Chain A"/>
    <property type="match status" value="1"/>
</dbReference>
<dbReference type="InterPro" id="IPR029044">
    <property type="entry name" value="Nucleotide-diphossugar_trans"/>
</dbReference>
<dbReference type="InterPro" id="IPR001173">
    <property type="entry name" value="Glyco_trans_2-like"/>
</dbReference>
<sequence length="374" mass="40109">MPDQTAESPDSVHQDTRPAVVAVPARNEAERIGACLTALRDQQRRPDAVILLLNNCTDDTEAIARALSPGLGFDLRIVSRDLPPGKANAGCARRDAMRLAADVAGPRGALLTTDADAVVPPGWVRRNLAALDRGADVVCGRAELDPAEAALIPPRLHADDALEGRLIGLLDDLAWLLDPEPHDPPPRHASASGASLAVSAAAYHRVDGIPAIQAGEDRAFVAALWRMDARVRHDPGITVTVSGRIEGRAPGGMADAIRRRMERQDEFTDDQAEPAAAAFLRYSLRAAARRAWTARRLDLVLADDLEIPAGVLAEALHRPFFGSAWTALERASPRLTRRRVRFGDLRQEVAQAEAIVRRLAATPQPALAGSLAAD</sequence>
<name>A0A2S6N2P7_RHOGL</name>
<gene>
    <name evidence="2" type="ORF">CCS01_23235</name>
</gene>
<feature type="domain" description="Glycosyltransferase 2-like" evidence="1">
    <location>
        <begin position="21"/>
        <end position="154"/>
    </location>
</feature>
<evidence type="ECO:0000313" key="3">
    <source>
        <dbReference type="Proteomes" id="UP000239724"/>
    </source>
</evidence>
<dbReference type="PANTHER" id="PTHR43646">
    <property type="entry name" value="GLYCOSYLTRANSFERASE"/>
    <property type="match status" value="1"/>
</dbReference>
<dbReference type="RefSeq" id="WP_104521202.1">
    <property type="nucleotide sequence ID" value="NZ_NHRY01000236.1"/>
</dbReference>
<dbReference type="AlphaFoldDB" id="A0A2S6N2P7"/>
<evidence type="ECO:0000313" key="2">
    <source>
        <dbReference type="EMBL" id="PPQ28894.1"/>
    </source>
</evidence>
<proteinExistence type="predicted"/>
<protein>
    <recommendedName>
        <fullName evidence="1">Glycosyltransferase 2-like domain-containing protein</fullName>
    </recommendedName>
</protein>
<reference evidence="2 3" key="1">
    <citation type="journal article" date="2018" name="Arch. Microbiol.">
        <title>New insights into the metabolic potential of the phototrophic purple bacterium Rhodopila globiformis DSM 161(T) from its draft genome sequence and evidence for a vanadium-dependent nitrogenase.</title>
        <authorList>
            <person name="Imhoff J.F."/>
            <person name="Rahn T."/>
            <person name="Kunzel S."/>
            <person name="Neulinger S.C."/>
        </authorList>
    </citation>
    <scope>NUCLEOTIDE SEQUENCE [LARGE SCALE GENOMIC DNA]</scope>
    <source>
        <strain evidence="2 3">DSM 161</strain>
    </source>
</reference>
<dbReference type="Proteomes" id="UP000239724">
    <property type="component" value="Unassembled WGS sequence"/>
</dbReference>
<keyword evidence="3" id="KW-1185">Reference proteome</keyword>